<organism evidence="1 2">
    <name type="scientific">Puccinia graminis f. sp. tritici</name>
    <dbReference type="NCBI Taxonomy" id="56615"/>
    <lineage>
        <taxon>Eukaryota</taxon>
        <taxon>Fungi</taxon>
        <taxon>Dikarya</taxon>
        <taxon>Basidiomycota</taxon>
        <taxon>Pucciniomycotina</taxon>
        <taxon>Pucciniomycetes</taxon>
        <taxon>Pucciniales</taxon>
        <taxon>Pucciniaceae</taxon>
        <taxon>Puccinia</taxon>
    </lineage>
</organism>
<comment type="caution">
    <text evidence="1">The sequence shown here is derived from an EMBL/GenBank/DDBJ whole genome shotgun (WGS) entry which is preliminary data.</text>
</comment>
<evidence type="ECO:0000313" key="2">
    <source>
        <dbReference type="Proteomes" id="UP000325313"/>
    </source>
</evidence>
<proteinExistence type="predicted"/>
<reference evidence="1 2" key="1">
    <citation type="submission" date="2019-05" db="EMBL/GenBank/DDBJ databases">
        <title>Emergence of the Ug99 lineage of the wheat stem rust pathogen through somatic hybridization.</title>
        <authorList>
            <person name="Li F."/>
            <person name="Upadhyaya N.M."/>
            <person name="Sperschneider J."/>
            <person name="Matny O."/>
            <person name="Nguyen-Phuc H."/>
            <person name="Mago R."/>
            <person name="Raley C."/>
            <person name="Miller M.E."/>
            <person name="Silverstein K.A.T."/>
            <person name="Henningsen E."/>
            <person name="Hirsch C.D."/>
            <person name="Visser B."/>
            <person name="Pretorius Z.A."/>
            <person name="Steffenson B.J."/>
            <person name="Schwessinger B."/>
            <person name="Dodds P.N."/>
            <person name="Figueroa M."/>
        </authorList>
    </citation>
    <scope>NUCLEOTIDE SEQUENCE [LARGE SCALE GENOMIC DNA]</scope>
    <source>
        <strain evidence="1 2">Ug99</strain>
    </source>
</reference>
<accession>A0A5B0RJD1</accession>
<evidence type="ECO:0000313" key="1">
    <source>
        <dbReference type="EMBL" id="KAA1125489.1"/>
    </source>
</evidence>
<dbReference type="AlphaFoldDB" id="A0A5B0RJD1"/>
<dbReference type="EMBL" id="VDEP01000177">
    <property type="protein sequence ID" value="KAA1125489.1"/>
    <property type="molecule type" value="Genomic_DNA"/>
</dbReference>
<gene>
    <name evidence="1" type="ORF">PGTUg99_006379</name>
</gene>
<sequence>MVQSGQQDPLQVARLDRVPCTLLKPVEDLLVAQEPEAHCQSILQRQSGLIDHFAPIARRTVRKDRPQVRLRRPLVRELPTHLIEDRVPSLSVSLCVQVRRKRWG</sequence>
<dbReference type="Proteomes" id="UP000325313">
    <property type="component" value="Unassembled WGS sequence"/>
</dbReference>
<protein>
    <submittedName>
        <fullName evidence="1">Uncharacterized protein</fullName>
    </submittedName>
</protein>
<name>A0A5B0RJD1_PUCGR</name>